<dbReference type="OrthoDB" id="242699at2"/>
<dbReference type="PROSITE" id="PS50082">
    <property type="entry name" value="WD_REPEATS_2"/>
    <property type="match status" value="1"/>
</dbReference>
<dbReference type="Gene3D" id="2.130.10.10">
    <property type="entry name" value="YVTN repeat-like/Quinoprotein amine dehydrogenase"/>
    <property type="match status" value="2"/>
</dbReference>
<accession>A0A225DNP3</accession>
<dbReference type="SUPFAM" id="SSF82171">
    <property type="entry name" value="DPP6 N-terminal domain-like"/>
    <property type="match status" value="1"/>
</dbReference>
<dbReference type="InterPro" id="IPR006311">
    <property type="entry name" value="TAT_signal"/>
</dbReference>
<comment type="caution">
    <text evidence="2">The sequence shown here is derived from an EMBL/GenBank/DDBJ whole genome shotgun (WGS) entry which is preliminary data.</text>
</comment>
<evidence type="ECO:0000256" key="1">
    <source>
        <dbReference type="PROSITE-ProRule" id="PRU00221"/>
    </source>
</evidence>
<dbReference type="InterPro" id="IPR001680">
    <property type="entry name" value="WD40_rpt"/>
</dbReference>
<organism evidence="2 3">
    <name type="scientific">Fimbriiglobus ruber</name>
    <dbReference type="NCBI Taxonomy" id="1908690"/>
    <lineage>
        <taxon>Bacteria</taxon>
        <taxon>Pseudomonadati</taxon>
        <taxon>Planctomycetota</taxon>
        <taxon>Planctomycetia</taxon>
        <taxon>Gemmatales</taxon>
        <taxon>Gemmataceae</taxon>
        <taxon>Fimbriiglobus</taxon>
    </lineage>
</organism>
<dbReference type="AlphaFoldDB" id="A0A225DNP3"/>
<evidence type="ECO:0000313" key="2">
    <source>
        <dbReference type="EMBL" id="OWK37965.1"/>
    </source>
</evidence>
<keyword evidence="3" id="KW-1185">Reference proteome</keyword>
<dbReference type="EMBL" id="NIDE01000014">
    <property type="protein sequence ID" value="OWK37965.1"/>
    <property type="molecule type" value="Genomic_DNA"/>
</dbReference>
<evidence type="ECO:0000313" key="3">
    <source>
        <dbReference type="Proteomes" id="UP000214646"/>
    </source>
</evidence>
<name>A0A225DNP3_9BACT</name>
<proteinExistence type="predicted"/>
<dbReference type="Proteomes" id="UP000214646">
    <property type="component" value="Unassembled WGS sequence"/>
</dbReference>
<dbReference type="InterPro" id="IPR011044">
    <property type="entry name" value="Quino_amine_DH_bsu"/>
</dbReference>
<dbReference type="PANTHER" id="PTHR19879:SF9">
    <property type="entry name" value="TRANSCRIPTION INITIATION FACTOR TFIID SUBUNIT 5"/>
    <property type="match status" value="1"/>
</dbReference>
<dbReference type="PROSITE" id="PS51318">
    <property type="entry name" value="TAT"/>
    <property type="match status" value="1"/>
</dbReference>
<dbReference type="RefSeq" id="WP_088257783.1">
    <property type="nucleotide sequence ID" value="NZ_NIDE01000014.1"/>
</dbReference>
<keyword evidence="1" id="KW-0853">WD repeat</keyword>
<sequence>MPTVHPDRRDFLLTGAAALAAGNADLTAAPVRPRVPAPVVPDPPLPVGVIARFGSSRFRCPEDPTDLKLSPRGQFVLAFTETTLYIFETATGRLTGELARPPAFPLSPRRSVAVCGRELLPPPLPRLSLAFPDEDSAAFPMISSDRATLDVIRIDLRSGTATRTPTRVPLPQRRCAVLSPDGTAVAVVLGDRIRFHTLSDGSLLWSVVGSIIDDPIPCFSPDGRRLAVVMTDAIVVFDALSGSVLFRCPVAAENITEKALLVFTPDGLQLRYGFDSDEPFIWNLTTGEQRSFGRPLFVGTTEFVRWADSGERRGLEAVRLDDETAVRKFESVFSFETDRQIGRDYLRKSVANSHVAVAIRGGAVVVWDTRTGKVLPQSIELPCSLMSPCFGPTGRVLARSWPEETIWCSWDLATGKPRRYGPWDGVGLSPDERYEVRTAWMGMGADQAFGVELTDTASRDRVCGLRISDSITSLRSSEPLFSGDGKLLAQACGAYLCVRQLPGGKQQNLTPAGDDNFLFDHLIETSYTGRMAIVGLPYYFGRGVNICIFDTVASKVCLRIKLDRHHNGDYKVSISPDGTHFALLETTEPIDFSGAFSMNLKVSNARTGDPVTLLVYSSDLHYERWFPPRFSPDNRAIAVAESRREIAIWEVASGAVRKRFRTRGIVTGAEFSPDGTALAICSYDAPLDLWDYRGLRTARRTPDRASVRRAWDDLTADAARAFAAIQTLARAPDVALPLLGERLPPVARAIAAQVRQLVADLDANDYPTRTRADAALRGLADHAAALIREEYEVATAPEVRSRLAAILTTSSRRTPSQLRVIRAVEAIEWIGTPDAARLLRAWADGAPGALLTTEAQAALRRVKAAVKMAAN</sequence>
<dbReference type="SUPFAM" id="SSF50969">
    <property type="entry name" value="YVTN repeat-like/Quinoprotein amine dehydrogenase"/>
    <property type="match status" value="1"/>
</dbReference>
<gene>
    <name evidence="2" type="ORF">FRUB_07085</name>
</gene>
<protein>
    <submittedName>
        <fullName evidence="2">High-affnity carbon uptake protein Hat/HatR</fullName>
    </submittedName>
</protein>
<dbReference type="PANTHER" id="PTHR19879">
    <property type="entry name" value="TRANSCRIPTION INITIATION FACTOR TFIID"/>
    <property type="match status" value="1"/>
</dbReference>
<feature type="repeat" description="WD" evidence="1">
    <location>
        <begin position="666"/>
        <end position="700"/>
    </location>
</feature>
<dbReference type="InterPro" id="IPR015943">
    <property type="entry name" value="WD40/YVTN_repeat-like_dom_sf"/>
</dbReference>
<reference evidence="3" key="1">
    <citation type="submission" date="2017-06" db="EMBL/GenBank/DDBJ databases">
        <title>Genome analysis of Fimbriiglobus ruber SP5, the first member of the order Planctomycetales with confirmed chitinolytic capability.</title>
        <authorList>
            <person name="Ravin N.V."/>
            <person name="Rakitin A.L."/>
            <person name="Ivanova A.A."/>
            <person name="Beletsky A.V."/>
            <person name="Kulichevskaya I.S."/>
            <person name="Mardanov A.V."/>
            <person name="Dedysh S.N."/>
        </authorList>
    </citation>
    <scope>NUCLEOTIDE SEQUENCE [LARGE SCALE GENOMIC DNA]</scope>
    <source>
        <strain evidence="3">SP5</strain>
    </source>
</reference>